<comment type="caution">
    <text evidence="2">The sequence shown here is derived from an EMBL/GenBank/DDBJ whole genome shotgun (WGS) entry which is preliminary data.</text>
</comment>
<proteinExistence type="predicted"/>
<evidence type="ECO:0000256" key="1">
    <source>
        <dbReference type="ARBA" id="ARBA00022737"/>
    </source>
</evidence>
<reference evidence="2" key="1">
    <citation type="submission" date="2020-09" db="EMBL/GenBank/DDBJ databases">
        <title>Genome-Enabled Discovery of Anthraquinone Biosynthesis in Senna tora.</title>
        <authorList>
            <person name="Kang S.-H."/>
            <person name="Pandey R.P."/>
            <person name="Lee C.-M."/>
            <person name="Sim J.-S."/>
            <person name="Jeong J.-T."/>
            <person name="Choi B.-S."/>
            <person name="Jung M."/>
            <person name="Ginzburg D."/>
            <person name="Zhao K."/>
            <person name="Won S.Y."/>
            <person name="Oh T.-J."/>
            <person name="Yu Y."/>
            <person name="Kim N.-H."/>
            <person name="Lee O.R."/>
            <person name="Lee T.-H."/>
            <person name="Bashyal P."/>
            <person name="Kim T.-S."/>
            <person name="Lee W.-H."/>
            <person name="Kawkins C."/>
            <person name="Kim C.-K."/>
            <person name="Kim J.S."/>
            <person name="Ahn B.O."/>
            <person name="Rhee S.Y."/>
            <person name="Sohng J.K."/>
        </authorList>
    </citation>
    <scope>NUCLEOTIDE SEQUENCE</scope>
    <source>
        <tissue evidence="2">Leaf</tissue>
    </source>
</reference>
<dbReference type="PANTHER" id="PTHR47926">
    <property type="entry name" value="PENTATRICOPEPTIDE REPEAT-CONTAINING PROTEIN"/>
    <property type="match status" value="1"/>
</dbReference>
<sequence length="226" mass="25435">MLSGYVGADDGYETEAIDLFIRMQSVRKTVGIDEVTLNTMLNLASKLSVAIYGRQVHSYMVKTGNDGSIHAVSSLIDMHSKCGLFGEAWNVFSGCEGKVDLISKSAMLAVFFREGKMDMEKFFHLVTNSDRDAVIYYVMVAAGYAHHGRAVFFNSMEEDHNILPENDHYACMVDVYGRANQLDKEVEIMREIPIEMDATILGAFLNACWLQLDIFGKWCSCIYFWG</sequence>
<dbReference type="Gene3D" id="1.25.40.10">
    <property type="entry name" value="Tetratricopeptide repeat domain"/>
    <property type="match status" value="2"/>
</dbReference>
<dbReference type="GO" id="GO:0009451">
    <property type="term" value="P:RNA modification"/>
    <property type="evidence" value="ECO:0007669"/>
    <property type="project" value="InterPro"/>
</dbReference>
<dbReference type="PANTHER" id="PTHR47926:SF347">
    <property type="entry name" value="PENTATRICOPEPTIDE REPEAT-CONTAINING PROTEIN"/>
    <property type="match status" value="1"/>
</dbReference>
<gene>
    <name evidence="2" type="ORF">G2W53_003223</name>
</gene>
<organism evidence="2 3">
    <name type="scientific">Senna tora</name>
    <dbReference type="NCBI Taxonomy" id="362788"/>
    <lineage>
        <taxon>Eukaryota</taxon>
        <taxon>Viridiplantae</taxon>
        <taxon>Streptophyta</taxon>
        <taxon>Embryophyta</taxon>
        <taxon>Tracheophyta</taxon>
        <taxon>Spermatophyta</taxon>
        <taxon>Magnoliopsida</taxon>
        <taxon>eudicotyledons</taxon>
        <taxon>Gunneridae</taxon>
        <taxon>Pentapetalae</taxon>
        <taxon>rosids</taxon>
        <taxon>fabids</taxon>
        <taxon>Fabales</taxon>
        <taxon>Fabaceae</taxon>
        <taxon>Caesalpinioideae</taxon>
        <taxon>Cassia clade</taxon>
        <taxon>Senna</taxon>
    </lineage>
</organism>
<dbReference type="Proteomes" id="UP000634136">
    <property type="component" value="Unassembled WGS sequence"/>
</dbReference>
<keyword evidence="1" id="KW-0677">Repeat</keyword>
<dbReference type="OrthoDB" id="198885at2759"/>
<keyword evidence="3" id="KW-1185">Reference proteome</keyword>
<dbReference type="InterPro" id="IPR046960">
    <property type="entry name" value="PPR_At4g14850-like_plant"/>
</dbReference>
<dbReference type="InterPro" id="IPR011990">
    <property type="entry name" value="TPR-like_helical_dom_sf"/>
</dbReference>
<protein>
    <submittedName>
        <fullName evidence="2">Putative pentatricopeptide repeat-containing protein</fullName>
    </submittedName>
</protein>
<dbReference type="EMBL" id="JAAIUW010000002">
    <property type="protein sequence ID" value="KAF7840925.1"/>
    <property type="molecule type" value="Genomic_DNA"/>
</dbReference>
<evidence type="ECO:0000313" key="2">
    <source>
        <dbReference type="EMBL" id="KAF7840925.1"/>
    </source>
</evidence>
<dbReference type="InterPro" id="IPR002885">
    <property type="entry name" value="PPR_rpt"/>
</dbReference>
<accession>A0A834X9X3</accession>
<dbReference type="GO" id="GO:0003723">
    <property type="term" value="F:RNA binding"/>
    <property type="evidence" value="ECO:0007669"/>
    <property type="project" value="InterPro"/>
</dbReference>
<dbReference type="Pfam" id="PF01535">
    <property type="entry name" value="PPR"/>
    <property type="match status" value="2"/>
</dbReference>
<dbReference type="AlphaFoldDB" id="A0A834X9X3"/>
<evidence type="ECO:0000313" key="3">
    <source>
        <dbReference type="Proteomes" id="UP000634136"/>
    </source>
</evidence>
<name>A0A834X9X3_9FABA</name>